<gene>
    <name evidence="6" type="ORF">RDB_LOCUS120609</name>
</gene>
<dbReference type="Pfam" id="PF00534">
    <property type="entry name" value="Glycos_transf_1"/>
    <property type="match status" value="1"/>
</dbReference>
<dbReference type="Pfam" id="PF26114">
    <property type="entry name" value="Ig_2_Mok13"/>
    <property type="match status" value="1"/>
</dbReference>
<feature type="domain" description="Glycosyl transferase family 1" evidence="2">
    <location>
        <begin position="598"/>
        <end position="704"/>
    </location>
</feature>
<protein>
    <recommendedName>
        <fullName evidence="8">Glycosyl transferase family 1 domain-containing protein</fullName>
    </recommendedName>
</protein>
<feature type="domain" description="Mok11-13/Ags1-like GH beta-sandwich" evidence="3">
    <location>
        <begin position="18"/>
        <end position="96"/>
    </location>
</feature>
<evidence type="ECO:0000259" key="5">
    <source>
        <dbReference type="Pfam" id="PF26114"/>
    </source>
</evidence>
<dbReference type="Pfam" id="PF26111">
    <property type="entry name" value="Ig_Mok13"/>
    <property type="match status" value="1"/>
</dbReference>
<keyword evidence="1" id="KW-0328">Glycosyltransferase</keyword>
<dbReference type="SUPFAM" id="SSF53756">
    <property type="entry name" value="UDP-Glycosyltransferase/glycogen phosphorylase"/>
    <property type="match status" value="1"/>
</dbReference>
<dbReference type="GO" id="GO:0047657">
    <property type="term" value="F:alpha-1,3-glucan synthase activity"/>
    <property type="evidence" value="ECO:0007669"/>
    <property type="project" value="TreeGrafter"/>
</dbReference>
<dbReference type="InterPro" id="IPR058656">
    <property type="entry name" value="Mok11-13/Ags1-like_GH"/>
</dbReference>
<evidence type="ECO:0008006" key="8">
    <source>
        <dbReference type="Google" id="ProtNLM"/>
    </source>
</evidence>
<dbReference type="GO" id="GO:0070600">
    <property type="term" value="P:fungal-type cell wall (1-&gt;3)-alpha-glucan biosynthetic process"/>
    <property type="evidence" value="ECO:0007669"/>
    <property type="project" value="TreeGrafter"/>
</dbReference>
<accession>A0A8H3CHA1</accession>
<evidence type="ECO:0000259" key="2">
    <source>
        <dbReference type="Pfam" id="PF00534"/>
    </source>
</evidence>
<organism evidence="6 7">
    <name type="scientific">Rhizoctonia solani</name>
    <dbReference type="NCBI Taxonomy" id="456999"/>
    <lineage>
        <taxon>Eukaryota</taxon>
        <taxon>Fungi</taxon>
        <taxon>Dikarya</taxon>
        <taxon>Basidiomycota</taxon>
        <taxon>Agaricomycotina</taxon>
        <taxon>Agaricomycetes</taxon>
        <taxon>Cantharellales</taxon>
        <taxon>Ceratobasidiaceae</taxon>
        <taxon>Rhizoctonia</taxon>
    </lineage>
</organism>
<dbReference type="Pfam" id="PF26108">
    <property type="entry name" value="GH_Mok13"/>
    <property type="match status" value="1"/>
</dbReference>
<feature type="domain" description="Mok11-13/Ags1-like Ig-like beta-sandwich" evidence="4">
    <location>
        <begin position="123"/>
        <end position="188"/>
    </location>
</feature>
<dbReference type="InterPro" id="IPR058657">
    <property type="entry name" value="Mok11-13/Ags1-like_Ig"/>
</dbReference>
<dbReference type="PANTHER" id="PTHR47182">
    <property type="entry name" value="CELL WALL ALPHA-1,3-GLUCAN SYNTHASE AGS1-RELATED"/>
    <property type="match status" value="1"/>
</dbReference>
<evidence type="ECO:0000259" key="3">
    <source>
        <dbReference type="Pfam" id="PF26108"/>
    </source>
</evidence>
<dbReference type="InterPro" id="IPR001296">
    <property type="entry name" value="Glyco_trans_1"/>
</dbReference>
<keyword evidence="1" id="KW-0808">Transferase</keyword>
<evidence type="ECO:0000313" key="6">
    <source>
        <dbReference type="EMBL" id="CAE6483196.1"/>
    </source>
</evidence>
<name>A0A8H3CHA1_9AGAM</name>
<dbReference type="InterPro" id="IPR058658">
    <property type="entry name" value="Mok11-13/Ags1-like_Ig_2"/>
</dbReference>
<dbReference type="AlphaFoldDB" id="A0A8H3CHA1"/>
<dbReference type="PANTHER" id="PTHR47182:SF2">
    <property type="entry name" value="CELL WALL ALPHA-1,3-GLUCAN SYNTHASE AGS1"/>
    <property type="match status" value="1"/>
</dbReference>
<evidence type="ECO:0000313" key="7">
    <source>
        <dbReference type="Proteomes" id="UP000663843"/>
    </source>
</evidence>
<sequence>MAHFHYLRRQYSVLTDGFRLLQNGNWTSYIQLPGSNNTQTEIGWWSVSRSPLASQTNFNSAVRDIWIFFTNMNVNESYTYDCNSALWVLTPRDGGTLSVGCLPNVTLQPYSYKAFVPVDNWVAPPPMLTRFSPGPGVRLHAESGDTNTTTIDIVLEFNTEMSYTSITNGLTFNISSSGHGSTPTVNTARFNGIIEIRVKNVAAANGQRTTGSTDYFLIGKGSSKNVMIFPDADYDNEAFGYPDGSYTFAHNAIGAEKFRYSWNYGENWTDWTAYEDKTTIPGTVFDSTDDMFWEGQHLIVQYWSELAGSSTAVIHADRGFSNPLRVPQFIARVGYFPLGIMKANQHSDDKGDIPGTPVVEKGLHRDEAYTGPVIGWPENSNKRRQVLISTLEYEIVDWKLKVKNSGLGAMSSLMGKSMTDCDICWVVPKVKDLEYPAGDPADPIEVIIFGEPSGVSRLLTFIISTVNYHGALAPLCLLPRVLPVCLSLHNAEFQGLWPLCIKEEMKEVCSAFNLSKEYVQFGNTFNLLHAAASCISVHQKSVGVAGVSDKYGKRSWAHYPALCTLRHVDSLPNPDPSDIAALDEKPRPELKRQAQELAKIKPDPGADLFVFVGRWSKQKGVDVIADAMPSLLEKRPTIQFIAVGPVIDLYSCFAAEKLARLMEMYPDRVLSKLESTALPPFLFSGANFALISSRDESFGPVAVEFGREGALGVGSRLGGLGLMPGWFPVESTSTNHMLSQFKDDQICPQVY</sequence>
<dbReference type="EMBL" id="CAJMWT010004036">
    <property type="protein sequence ID" value="CAE6483196.1"/>
    <property type="molecule type" value="Genomic_DNA"/>
</dbReference>
<proteinExistence type="predicted"/>
<dbReference type="Gene3D" id="3.40.50.2000">
    <property type="entry name" value="Glycogen Phosphorylase B"/>
    <property type="match status" value="1"/>
</dbReference>
<evidence type="ECO:0000259" key="4">
    <source>
        <dbReference type="Pfam" id="PF26111"/>
    </source>
</evidence>
<dbReference type="Proteomes" id="UP000663843">
    <property type="component" value="Unassembled WGS sequence"/>
</dbReference>
<comment type="caution">
    <text evidence="6">The sequence shown here is derived from an EMBL/GenBank/DDBJ whole genome shotgun (WGS) entry which is preliminary data.</text>
</comment>
<evidence type="ECO:0000256" key="1">
    <source>
        <dbReference type="ARBA" id="ARBA00022676"/>
    </source>
</evidence>
<reference evidence="6" key="1">
    <citation type="submission" date="2021-01" db="EMBL/GenBank/DDBJ databases">
        <authorList>
            <person name="Kaushik A."/>
        </authorList>
    </citation>
    <scope>NUCLEOTIDE SEQUENCE</scope>
    <source>
        <strain evidence="6">AG2-2IIIB</strain>
    </source>
</reference>
<dbReference type="GO" id="GO:0009277">
    <property type="term" value="C:fungal-type cell wall"/>
    <property type="evidence" value="ECO:0007669"/>
    <property type="project" value="TreeGrafter"/>
</dbReference>
<feature type="domain" description="Mok11-13/Ags1-like second Ig-like beta-sandwich" evidence="5">
    <location>
        <begin position="224"/>
        <end position="318"/>
    </location>
</feature>
<dbReference type="InterPro" id="IPR058655">
    <property type="entry name" value="Mok11-14/Ags1-like"/>
</dbReference>